<evidence type="ECO:0000256" key="1">
    <source>
        <dbReference type="SAM" id="MobiDB-lite"/>
    </source>
</evidence>
<reference evidence="2 3" key="1">
    <citation type="submission" date="2021-06" db="EMBL/GenBank/DDBJ databases">
        <authorList>
            <person name="Palmer J.M."/>
        </authorList>
    </citation>
    <scope>NUCLEOTIDE SEQUENCE [LARGE SCALE GENOMIC DNA]</scope>
    <source>
        <strain evidence="2 3">XC_2019</strain>
        <tissue evidence="2">Muscle</tissue>
    </source>
</reference>
<feature type="compositionally biased region" description="Polar residues" evidence="1">
    <location>
        <begin position="132"/>
        <end position="148"/>
    </location>
</feature>
<gene>
    <name evidence="2" type="ORF">XENOCAPTIV_028553</name>
</gene>
<protein>
    <recommendedName>
        <fullName evidence="4">C2 domain-containing protein</fullName>
    </recommendedName>
</protein>
<evidence type="ECO:0000313" key="3">
    <source>
        <dbReference type="Proteomes" id="UP001434883"/>
    </source>
</evidence>
<accession>A0ABV0RWB7</accession>
<feature type="region of interest" description="Disordered" evidence="1">
    <location>
        <begin position="114"/>
        <end position="148"/>
    </location>
</feature>
<dbReference type="InterPro" id="IPR035892">
    <property type="entry name" value="C2_domain_sf"/>
</dbReference>
<dbReference type="PANTHER" id="PTHR21254:SF1">
    <property type="entry name" value="C2 DOMAIN-CONTAINING PROTEIN 3"/>
    <property type="match status" value="1"/>
</dbReference>
<dbReference type="PANTHER" id="PTHR21254">
    <property type="entry name" value="C2 DOMAIN-CONTAINING PROTEIN 3"/>
    <property type="match status" value="1"/>
</dbReference>
<dbReference type="Proteomes" id="UP001434883">
    <property type="component" value="Unassembled WGS sequence"/>
</dbReference>
<comment type="caution">
    <text evidence="2">The sequence shown here is derived from an EMBL/GenBank/DDBJ whole genome shotgun (WGS) entry which is preliminary data.</text>
</comment>
<evidence type="ECO:0000313" key="2">
    <source>
        <dbReference type="EMBL" id="MEQ2212279.1"/>
    </source>
</evidence>
<organism evidence="2 3">
    <name type="scientific">Xenoophorus captivus</name>
    <dbReference type="NCBI Taxonomy" id="1517983"/>
    <lineage>
        <taxon>Eukaryota</taxon>
        <taxon>Metazoa</taxon>
        <taxon>Chordata</taxon>
        <taxon>Craniata</taxon>
        <taxon>Vertebrata</taxon>
        <taxon>Euteleostomi</taxon>
        <taxon>Actinopterygii</taxon>
        <taxon>Neopterygii</taxon>
        <taxon>Teleostei</taxon>
        <taxon>Neoteleostei</taxon>
        <taxon>Acanthomorphata</taxon>
        <taxon>Ovalentaria</taxon>
        <taxon>Atherinomorphae</taxon>
        <taxon>Cyprinodontiformes</taxon>
        <taxon>Goodeidae</taxon>
        <taxon>Xenoophorus</taxon>
    </lineage>
</organism>
<feature type="non-terminal residue" evidence="2">
    <location>
        <position position="1"/>
    </location>
</feature>
<evidence type="ECO:0008006" key="4">
    <source>
        <dbReference type="Google" id="ProtNLM"/>
    </source>
</evidence>
<dbReference type="EMBL" id="JAHRIN010059600">
    <property type="protein sequence ID" value="MEQ2212279.1"/>
    <property type="molecule type" value="Genomic_DNA"/>
</dbReference>
<dbReference type="SUPFAM" id="SSF49562">
    <property type="entry name" value="C2 domain (Calcium/lipid-binding domain, CaLB)"/>
    <property type="match status" value="1"/>
</dbReference>
<name>A0ABV0RWB7_9TELE</name>
<sequence>LSSVEAGGSTAFINANFSVPVVKCNNHHGSLTVHIYISCLTSQVSMNLEPLTEAYNGSSLGPTKDISPDRMHVPKLTVPLQPISFSAGGRFGRSKAGDVEVTRAVSSKVTVEAPPLDHPRLNVGTPQKPLTEPSNHPRIQTSPFKSSQQVEEDPEVLLHALLMVPDGKNFKCGPLQAPNVFLNCKLDPKITQLLLQAQYPVLGVDCYMPVIDVFSGSSRGNLRVLLAMGRAEQIVSLQRTRDEEYDSLSHVVRPVNTAQVKIMREHVFVIRVEKVSGLTPLQSTVWGEADCYVQTEGHSGFQPQPSGLLDVCIRYKHRPVQPEGQAGRGTASRVVTLVVQVHRASGLKAAARAISEENDQFSYLMDVGLNPYITVHLSFLPETERRCTRTAARTFCPEFDHHIEVTCDMLLHMSSGETCSLAEQLEQASAVFTVWNRDNHKG</sequence>
<keyword evidence="3" id="KW-1185">Reference proteome</keyword>
<proteinExistence type="predicted"/>
<dbReference type="Gene3D" id="2.60.40.150">
    <property type="entry name" value="C2 domain"/>
    <property type="match status" value="1"/>
</dbReference>